<dbReference type="InterPro" id="IPR036291">
    <property type="entry name" value="NAD(P)-bd_dom_sf"/>
</dbReference>
<dbReference type="AlphaFoldDB" id="A0AAX3BFW7"/>
<dbReference type="RefSeq" id="WP_271436344.1">
    <property type="nucleotide sequence ID" value="NZ_CP073355.1"/>
</dbReference>
<dbReference type="GO" id="GO:0008720">
    <property type="term" value="F:D-lactate dehydrogenase (NAD+) activity"/>
    <property type="evidence" value="ECO:0007669"/>
    <property type="project" value="TreeGrafter"/>
</dbReference>
<dbReference type="PANTHER" id="PTHR43026:SF1">
    <property type="entry name" value="2-HYDROXYACID DEHYDROGENASE HOMOLOG 1-RELATED"/>
    <property type="match status" value="1"/>
</dbReference>
<evidence type="ECO:0000256" key="2">
    <source>
        <dbReference type="ARBA" id="ARBA00023002"/>
    </source>
</evidence>
<reference evidence="7" key="1">
    <citation type="submission" date="2021-04" db="EMBL/GenBank/DDBJ databases">
        <authorList>
            <person name="Postec A."/>
        </authorList>
    </citation>
    <scope>NUCLEOTIDE SEQUENCE</scope>
    <source>
        <strain evidence="7">F1F22</strain>
    </source>
</reference>
<dbReference type="PANTHER" id="PTHR43026">
    <property type="entry name" value="2-HYDROXYACID DEHYDROGENASE HOMOLOG 1-RELATED"/>
    <property type="match status" value="1"/>
</dbReference>
<dbReference type="Gene3D" id="3.40.50.720">
    <property type="entry name" value="NAD(P)-binding Rossmann-like Domain"/>
    <property type="match status" value="2"/>
</dbReference>
<dbReference type="KEGG" id="taqu:KDW03_05290"/>
<evidence type="ECO:0000256" key="3">
    <source>
        <dbReference type="ARBA" id="ARBA00023027"/>
    </source>
</evidence>
<evidence type="ECO:0000259" key="6">
    <source>
        <dbReference type="Pfam" id="PF02826"/>
    </source>
</evidence>
<dbReference type="FunFam" id="3.40.50.720:FF:000292">
    <property type="entry name" value="Putative D-lactate dehydrogenase"/>
    <property type="match status" value="1"/>
</dbReference>
<dbReference type="PROSITE" id="PS00671">
    <property type="entry name" value="D_2_HYDROXYACID_DH_3"/>
    <property type="match status" value="1"/>
</dbReference>
<dbReference type="Pfam" id="PF00389">
    <property type="entry name" value="2-Hacid_dh"/>
    <property type="match status" value="1"/>
</dbReference>
<reference evidence="7" key="2">
    <citation type="submission" date="2022-06" db="EMBL/GenBank/DDBJ databases">
        <title>Thermospira aquatica gen. nov., sp. nov.</title>
        <authorList>
            <person name="Ben Ali Gam Z."/>
            <person name="Labat M."/>
        </authorList>
    </citation>
    <scope>NUCLEOTIDE SEQUENCE</scope>
    <source>
        <strain evidence="7">F1F22</strain>
    </source>
</reference>
<sequence>MGFKIAFFDSKPYDMESFDRFNQEYGFELRYFKEKLSDDTVFMAKGYDAVCLFVNDEVTSYVVDQLIAMGVKIIAMRCAGYNNVDLKAAYSRIHVVRVPAYSPYAVAEHALALMMTLNRKIHKAYTRVLDKNFTIQGLMGFDMHGKTVGVIGTGQIGQIMIQILKGLGMRVLAYDAFPRPEMAQNLGFVYVDLDTLYRESDIITLHCPLLPSTEYMINHEAISKMKDGVMIINTSRGKLIDTKALIEGLKSRKVGYAGLDVYEEEGDYFFEDYSTEVLDDDVLARLLTFNNVIVTSHQAFFTREAIDNIARTTLQNIQDFIDDKPLTNEICYRCGQDPSSCQKVKTGKCF</sequence>
<gene>
    <name evidence="7" type="ORF">KDW03_05290</name>
</gene>
<dbReference type="EMBL" id="CP073355">
    <property type="protein sequence ID" value="URA11210.1"/>
    <property type="molecule type" value="Genomic_DNA"/>
</dbReference>
<dbReference type="InterPro" id="IPR029752">
    <property type="entry name" value="D-isomer_DH_CS1"/>
</dbReference>
<dbReference type="CDD" id="cd12183">
    <property type="entry name" value="LDH_like_2"/>
    <property type="match status" value="1"/>
</dbReference>
<dbReference type="InterPro" id="IPR058205">
    <property type="entry name" value="D-LDH-like"/>
</dbReference>
<dbReference type="SUPFAM" id="SSF52283">
    <property type="entry name" value="Formate/glycerate dehydrogenase catalytic domain-like"/>
    <property type="match status" value="1"/>
</dbReference>
<feature type="domain" description="D-isomer specific 2-hydroxyacid dehydrogenase NAD-binding" evidence="6">
    <location>
        <begin position="111"/>
        <end position="299"/>
    </location>
</feature>
<dbReference type="PROSITE" id="PS00670">
    <property type="entry name" value="D_2_HYDROXYACID_DH_2"/>
    <property type="match status" value="1"/>
</dbReference>
<name>A0AAX3BFW7_9SPIR</name>
<evidence type="ECO:0000313" key="8">
    <source>
        <dbReference type="Proteomes" id="UP001056539"/>
    </source>
</evidence>
<organism evidence="7 8">
    <name type="scientific">Thermospira aquatica</name>
    <dbReference type="NCBI Taxonomy" id="2828656"/>
    <lineage>
        <taxon>Bacteria</taxon>
        <taxon>Pseudomonadati</taxon>
        <taxon>Spirochaetota</taxon>
        <taxon>Spirochaetia</taxon>
        <taxon>Brevinematales</taxon>
        <taxon>Thermospiraceae</taxon>
        <taxon>Thermospira</taxon>
    </lineage>
</organism>
<evidence type="ECO:0000313" key="7">
    <source>
        <dbReference type="EMBL" id="URA11210.1"/>
    </source>
</evidence>
<accession>A0AAX3BFW7</accession>
<dbReference type="InterPro" id="IPR006140">
    <property type="entry name" value="D-isomer_DH_NAD-bd"/>
</dbReference>
<comment type="similarity">
    <text evidence="1 4">Belongs to the D-isomer specific 2-hydroxyacid dehydrogenase family.</text>
</comment>
<evidence type="ECO:0000256" key="4">
    <source>
        <dbReference type="RuleBase" id="RU003719"/>
    </source>
</evidence>
<feature type="domain" description="D-isomer specific 2-hydroxyacid dehydrogenase catalytic" evidence="5">
    <location>
        <begin position="5"/>
        <end position="330"/>
    </location>
</feature>
<dbReference type="GO" id="GO:0051287">
    <property type="term" value="F:NAD binding"/>
    <property type="evidence" value="ECO:0007669"/>
    <property type="project" value="InterPro"/>
</dbReference>
<keyword evidence="8" id="KW-1185">Reference proteome</keyword>
<dbReference type="InterPro" id="IPR006139">
    <property type="entry name" value="D-isomer_2_OHA_DH_cat_dom"/>
</dbReference>
<proteinExistence type="inferred from homology"/>
<dbReference type="Proteomes" id="UP001056539">
    <property type="component" value="Chromosome"/>
</dbReference>
<keyword evidence="2 4" id="KW-0560">Oxidoreductase</keyword>
<evidence type="ECO:0000259" key="5">
    <source>
        <dbReference type="Pfam" id="PF00389"/>
    </source>
</evidence>
<dbReference type="PROSITE" id="PS00065">
    <property type="entry name" value="D_2_HYDROXYACID_DH_1"/>
    <property type="match status" value="1"/>
</dbReference>
<dbReference type="Pfam" id="PF02826">
    <property type="entry name" value="2-Hacid_dh_C"/>
    <property type="match status" value="1"/>
</dbReference>
<dbReference type="InterPro" id="IPR029753">
    <property type="entry name" value="D-isomer_DH_CS"/>
</dbReference>
<keyword evidence="3" id="KW-0520">NAD</keyword>
<protein>
    <submittedName>
        <fullName evidence="7">2-hydroxyacid dehydrogenase</fullName>
    </submittedName>
</protein>
<evidence type="ECO:0000256" key="1">
    <source>
        <dbReference type="ARBA" id="ARBA00005854"/>
    </source>
</evidence>
<dbReference type="SUPFAM" id="SSF51735">
    <property type="entry name" value="NAD(P)-binding Rossmann-fold domains"/>
    <property type="match status" value="1"/>
</dbReference>